<dbReference type="EC" id="5.1.3.3" evidence="4 8"/>
<dbReference type="GO" id="GO:0030246">
    <property type="term" value="F:carbohydrate binding"/>
    <property type="evidence" value="ECO:0007669"/>
    <property type="project" value="InterPro"/>
</dbReference>
<feature type="active site" description="Proton donor" evidence="9">
    <location>
        <position position="181"/>
    </location>
</feature>
<dbReference type="Proteomes" id="UP000033115">
    <property type="component" value="Chromosome"/>
</dbReference>
<dbReference type="GO" id="GO:0004034">
    <property type="term" value="F:aldose 1-epimerase activity"/>
    <property type="evidence" value="ECO:0007669"/>
    <property type="project" value="UniProtKB-EC"/>
</dbReference>
<reference evidence="12 13" key="1">
    <citation type="journal article" date="2015" name="J. Biotechnol.">
        <title>Complete genome sequence of a malodorant-producing acetogen, Clostridium scatologenes ATCC 25775(T).</title>
        <authorList>
            <person name="Zhu Z."/>
            <person name="Guo T."/>
            <person name="Zheng H."/>
            <person name="Song T."/>
            <person name="Ouyang P."/>
            <person name="Xie J."/>
        </authorList>
    </citation>
    <scope>NUCLEOTIDE SEQUENCE [LARGE SCALE GENOMIC DNA]</scope>
    <source>
        <strain evidence="12 13">ATCC 25775</strain>
    </source>
</reference>
<dbReference type="InterPro" id="IPR014718">
    <property type="entry name" value="GH-type_carb-bd"/>
</dbReference>
<protein>
    <recommendedName>
        <fullName evidence="5 8">Aldose 1-epimerase</fullName>
        <ecNumber evidence="4 8">5.1.3.3</ecNumber>
    </recommendedName>
</protein>
<dbReference type="InterPro" id="IPR047215">
    <property type="entry name" value="Galactose_mutarotase-like"/>
</dbReference>
<dbReference type="RefSeq" id="WP_029161731.1">
    <property type="nucleotide sequence ID" value="NZ_CP009933.1"/>
</dbReference>
<dbReference type="SUPFAM" id="SSF74650">
    <property type="entry name" value="Galactose mutarotase-like"/>
    <property type="match status" value="1"/>
</dbReference>
<evidence type="ECO:0000256" key="3">
    <source>
        <dbReference type="ARBA" id="ARBA00006206"/>
    </source>
</evidence>
<accession>A0A0E3K163</accession>
<evidence type="ECO:0000256" key="9">
    <source>
        <dbReference type="PIRSR" id="PIRSR005096-1"/>
    </source>
</evidence>
<dbReference type="PROSITE" id="PS00545">
    <property type="entry name" value="ALDOSE_1_EPIMERASE"/>
    <property type="match status" value="1"/>
</dbReference>
<gene>
    <name evidence="12" type="ORF">CSCA_2539</name>
</gene>
<dbReference type="PANTHER" id="PTHR10091">
    <property type="entry name" value="ALDOSE-1-EPIMERASE"/>
    <property type="match status" value="1"/>
</dbReference>
<dbReference type="HOGENOM" id="CLU_031753_4_2_9"/>
<evidence type="ECO:0000256" key="1">
    <source>
        <dbReference type="ARBA" id="ARBA00001614"/>
    </source>
</evidence>
<feature type="binding site" evidence="10">
    <location>
        <position position="253"/>
    </location>
    <ligand>
        <name>beta-D-galactose</name>
        <dbReference type="ChEBI" id="CHEBI:27667"/>
    </ligand>
</feature>
<evidence type="ECO:0000256" key="6">
    <source>
        <dbReference type="ARBA" id="ARBA00023235"/>
    </source>
</evidence>
<feature type="active site" description="Proton acceptor" evidence="9">
    <location>
        <position position="318"/>
    </location>
</feature>
<evidence type="ECO:0000256" key="10">
    <source>
        <dbReference type="PIRSR" id="PIRSR005096-2"/>
    </source>
</evidence>
<feature type="binding site" evidence="11">
    <location>
        <begin position="80"/>
        <end position="81"/>
    </location>
    <ligand>
        <name>beta-D-galactose</name>
        <dbReference type="ChEBI" id="CHEBI:27667"/>
    </ligand>
</feature>
<dbReference type="CDD" id="cd09019">
    <property type="entry name" value="galactose_mutarotase_like"/>
    <property type="match status" value="1"/>
</dbReference>
<dbReference type="UniPathway" id="UPA00242"/>
<organism evidence="12 13">
    <name type="scientific">Clostridium scatologenes</name>
    <dbReference type="NCBI Taxonomy" id="1548"/>
    <lineage>
        <taxon>Bacteria</taxon>
        <taxon>Bacillati</taxon>
        <taxon>Bacillota</taxon>
        <taxon>Clostridia</taxon>
        <taxon>Eubacteriales</taxon>
        <taxon>Clostridiaceae</taxon>
        <taxon>Clostridium</taxon>
    </lineage>
</organism>
<evidence type="ECO:0000256" key="7">
    <source>
        <dbReference type="ARBA" id="ARBA00023277"/>
    </source>
</evidence>
<comment type="catalytic activity">
    <reaction evidence="1 8">
        <text>alpha-D-glucose = beta-D-glucose</text>
        <dbReference type="Rhea" id="RHEA:10264"/>
        <dbReference type="ChEBI" id="CHEBI:15903"/>
        <dbReference type="ChEBI" id="CHEBI:17925"/>
        <dbReference type="EC" id="5.1.3.3"/>
    </reaction>
</comment>
<dbReference type="PIRSF" id="PIRSF005096">
    <property type="entry name" value="GALM"/>
    <property type="match status" value="1"/>
</dbReference>
<dbReference type="STRING" id="1548.CSCA_2539"/>
<proteinExistence type="inferred from homology"/>
<dbReference type="Pfam" id="PF01263">
    <property type="entry name" value="Aldose_epim"/>
    <property type="match status" value="1"/>
</dbReference>
<sequence length="353" mass="40147">MGITKKLFGKIFKDKEVYIFTLSNDNKMSAKISNYGGSLVSLTVPDKEGRLDDIVLGYKNLDGYVNGKFFFGAIIGRNANRIKDAKIKINDRVYNLTKNEGENQLHGGIIGFNKVLWIPRTYVDDYGNNCLELSYMSKDGEEGYPGDLNVKVIYTLKSDNELKIDYFAVSDKDTVVNLTNHSYFNLSGHLSKNILAHQVMINSDKFTVNSKESIPTGEIRSVDDTPMDFRKLTTIGKNISSKYDQIIYGNGYDHNWILNKKENSLEMAAEVFDHNSGRVMKVYTTKPAVQFYTGNYLNNLKNCKDNACYTKNSALCLETQYFPDALNHSNFPSSILKAREQYRHTTVYKFLTI</sequence>
<evidence type="ECO:0000313" key="13">
    <source>
        <dbReference type="Proteomes" id="UP000033115"/>
    </source>
</evidence>
<evidence type="ECO:0000256" key="5">
    <source>
        <dbReference type="ARBA" id="ARBA00014165"/>
    </source>
</evidence>
<evidence type="ECO:0000256" key="8">
    <source>
        <dbReference type="PIRNR" id="PIRNR005096"/>
    </source>
</evidence>
<evidence type="ECO:0000256" key="2">
    <source>
        <dbReference type="ARBA" id="ARBA00005028"/>
    </source>
</evidence>
<dbReference type="InterPro" id="IPR008183">
    <property type="entry name" value="Aldose_1/G6P_1-epimerase"/>
</dbReference>
<evidence type="ECO:0000256" key="4">
    <source>
        <dbReference type="ARBA" id="ARBA00013185"/>
    </source>
</evidence>
<dbReference type="KEGG" id="csq:CSCA_2539"/>
<keyword evidence="13" id="KW-1185">Reference proteome</keyword>
<dbReference type="PANTHER" id="PTHR10091:SF0">
    <property type="entry name" value="GALACTOSE MUTAROTASE"/>
    <property type="match status" value="1"/>
</dbReference>
<evidence type="ECO:0000256" key="11">
    <source>
        <dbReference type="PIRSR" id="PIRSR005096-3"/>
    </source>
</evidence>
<name>A0A0E3K163_CLOSL</name>
<evidence type="ECO:0000313" key="12">
    <source>
        <dbReference type="EMBL" id="AKA69664.1"/>
    </source>
</evidence>
<dbReference type="InterPro" id="IPR015443">
    <property type="entry name" value="Aldose_1-epimerase"/>
</dbReference>
<keyword evidence="7 8" id="KW-0119">Carbohydrate metabolism</keyword>
<dbReference type="InterPro" id="IPR011013">
    <property type="entry name" value="Gal_mutarotase_sf_dom"/>
</dbReference>
<feature type="binding site" evidence="11">
    <location>
        <begin position="181"/>
        <end position="183"/>
    </location>
    <ligand>
        <name>beta-D-galactose</name>
        <dbReference type="ChEBI" id="CHEBI:27667"/>
    </ligand>
</feature>
<dbReference type="EMBL" id="CP009933">
    <property type="protein sequence ID" value="AKA69664.1"/>
    <property type="molecule type" value="Genomic_DNA"/>
</dbReference>
<comment type="similarity">
    <text evidence="3 8">Belongs to the aldose epimerase family.</text>
</comment>
<dbReference type="AlphaFoldDB" id="A0A0E3K163"/>
<dbReference type="GO" id="GO:0006006">
    <property type="term" value="P:glucose metabolic process"/>
    <property type="evidence" value="ECO:0007669"/>
    <property type="project" value="TreeGrafter"/>
</dbReference>
<dbReference type="Gene3D" id="2.70.98.10">
    <property type="match status" value="1"/>
</dbReference>
<dbReference type="InterPro" id="IPR018052">
    <property type="entry name" value="Ald1_epimerase_CS"/>
</dbReference>
<comment type="pathway">
    <text evidence="2 8">Carbohydrate metabolism; hexose metabolism.</text>
</comment>
<dbReference type="GO" id="GO:0033499">
    <property type="term" value="P:galactose catabolic process via UDP-galactose, Leloir pathway"/>
    <property type="evidence" value="ECO:0007669"/>
    <property type="project" value="TreeGrafter"/>
</dbReference>
<dbReference type="NCBIfam" id="NF008277">
    <property type="entry name" value="PRK11055.1"/>
    <property type="match status" value="1"/>
</dbReference>
<keyword evidence="6 8" id="KW-0413">Isomerase</keyword>